<evidence type="ECO:0000313" key="2">
    <source>
        <dbReference type="EMBL" id="PRQ33034.1"/>
    </source>
</evidence>
<feature type="chain" id="PRO_5015114942" description="Transcription factor WD40-like family" evidence="1">
    <location>
        <begin position="20"/>
        <end position="946"/>
    </location>
</feature>
<dbReference type="AlphaFoldDB" id="A0A2P6QFS8"/>
<organism evidence="2 3">
    <name type="scientific">Rosa chinensis</name>
    <name type="common">China rose</name>
    <dbReference type="NCBI Taxonomy" id="74649"/>
    <lineage>
        <taxon>Eukaryota</taxon>
        <taxon>Viridiplantae</taxon>
        <taxon>Streptophyta</taxon>
        <taxon>Embryophyta</taxon>
        <taxon>Tracheophyta</taxon>
        <taxon>Spermatophyta</taxon>
        <taxon>Magnoliopsida</taxon>
        <taxon>eudicotyledons</taxon>
        <taxon>Gunneridae</taxon>
        <taxon>Pentapetalae</taxon>
        <taxon>rosids</taxon>
        <taxon>fabids</taxon>
        <taxon>Rosales</taxon>
        <taxon>Rosaceae</taxon>
        <taxon>Rosoideae</taxon>
        <taxon>Rosoideae incertae sedis</taxon>
        <taxon>Rosa</taxon>
    </lineage>
</organism>
<dbReference type="OMA" id="LQWVIAP"/>
<dbReference type="Proteomes" id="UP000238479">
    <property type="component" value="Chromosome 5"/>
</dbReference>
<sequence>MSIIFHLIFFIWVLLTVECFVGLGSASASWCQDHHYFPQPSRQFQQKTDRFWEFKEQTNSWVEVELPYDLVSCVNDNCTVVASIGPTNKKEEKPVETQSEVPRLRESLKNKVDGYDKEDALPLRKRVSLTKMNDASIWITGQSGSIYERFWNGLQWVIAPHDLPISGAHAISVFLFNQTILALSEAGILYQMQLSESSQPVWVEFAPTLGQTTDKEGEQSSTILIKSGVVSYTAERVYFCTKNGTLLELGELEPLRWENHGQPPGANVAAIADAASIRTDVIYTISSAGDLYEYDRMSKPSWKKHIWREETAQDASLMPLTGSTLHGLNGDHSISLFLLTKGGKLVERRLHQRKWKWVVFGSPKDQHLTSITPVLHDDAYEKKFSLFFTTSTGSVFEYQIPKQSGIAQENQSPEAWVNHMHPIHAKVARGIAGVQIQLGRILFPLDDARLAELHLSGLGGETSGPSHQVMFRKKATVKYVWSILDAPETEGWNAEYCTEQWGPTNCITGIKDERNDLGIARTVTTRRKGSQPQQHYLIPGPSSTGRAKSLEEHNLPDNWINSNFHLRAMHGGRSFFLITDGGFTFEYLYTENVWIWLRHEHSTAIKGAVGNYNGSLYVVDTYGNLFIRERSDSELAWINCTSSRKGRQVVGGPPWDAMPGRSMKATVEDALFFVSRNGRLLQFTVALRKFKWKDCRNPPNTKIASIVDQELFREKIVFVIGRNGRLYQYNKVTELWHEHYQSQHLVLSRLPGTAMRSSLLSLTGSLFMLSVDGGLVEYHWNAMDGWNWVEHGTPHKVVTLVGSPGPSLERNQLFLIGSNGHVYLRYMDQMTWRWKNCGFPSLGNTFAEDERQEEGNNKKEKFCTNEDLAASSRKDSEKANHLSSDCNPEVAPIRPIMFAQDSVIFELKDGRLAEMRQIEGTNWLWSRIIGTPTSLCTASYWTALAS</sequence>
<evidence type="ECO:0008006" key="4">
    <source>
        <dbReference type="Google" id="ProtNLM"/>
    </source>
</evidence>
<evidence type="ECO:0000256" key="1">
    <source>
        <dbReference type="SAM" id="SignalP"/>
    </source>
</evidence>
<name>A0A2P6QFS8_ROSCH</name>
<dbReference type="OrthoDB" id="66678at2759"/>
<keyword evidence="1" id="KW-0732">Signal</keyword>
<dbReference type="SUPFAM" id="SSF89372">
    <property type="entry name" value="Fucose-specific lectin"/>
    <property type="match status" value="2"/>
</dbReference>
<keyword evidence="3" id="KW-1185">Reference proteome</keyword>
<dbReference type="Gramene" id="PRQ33034">
    <property type="protein sequence ID" value="PRQ33034"/>
    <property type="gene ID" value="RchiOBHm_Chr5g0053011"/>
</dbReference>
<dbReference type="EMBL" id="PDCK01000043">
    <property type="protein sequence ID" value="PRQ33034.1"/>
    <property type="molecule type" value="Genomic_DNA"/>
</dbReference>
<gene>
    <name evidence="2" type="ORF">RchiOBHm_Chr5g0053011</name>
</gene>
<comment type="caution">
    <text evidence="2">The sequence shown here is derived from an EMBL/GenBank/DDBJ whole genome shotgun (WGS) entry which is preliminary data.</text>
</comment>
<proteinExistence type="predicted"/>
<accession>A0A2P6QFS8</accession>
<protein>
    <recommendedName>
        <fullName evidence="4">Transcription factor WD40-like family</fullName>
    </recommendedName>
</protein>
<dbReference type="STRING" id="74649.A0A2P6QFS8"/>
<dbReference type="PANTHER" id="PTHR36893:SF1">
    <property type="entry name" value="BULB-TYPE LECTIN DOMAIN-CONTAINING PROTEIN"/>
    <property type="match status" value="1"/>
</dbReference>
<feature type="signal peptide" evidence="1">
    <location>
        <begin position="1"/>
        <end position="19"/>
    </location>
</feature>
<dbReference type="Gene3D" id="2.120.10.70">
    <property type="entry name" value="Fucose-specific lectin"/>
    <property type="match status" value="2"/>
</dbReference>
<reference evidence="2 3" key="1">
    <citation type="journal article" date="2018" name="Nat. Genet.">
        <title>The Rosa genome provides new insights in the design of modern roses.</title>
        <authorList>
            <person name="Bendahmane M."/>
        </authorList>
    </citation>
    <scope>NUCLEOTIDE SEQUENCE [LARGE SCALE GENOMIC DNA]</scope>
    <source>
        <strain evidence="3">cv. Old Blush</strain>
    </source>
</reference>
<dbReference type="PANTHER" id="PTHR36893">
    <property type="entry name" value="OS01G0275950 PROTEIN"/>
    <property type="match status" value="1"/>
</dbReference>
<evidence type="ECO:0000313" key="3">
    <source>
        <dbReference type="Proteomes" id="UP000238479"/>
    </source>
</evidence>